<sequence length="761" mass="88015">MNQSSTSVVKEHSYSVISRCEKKQPVKVALMGYQARAYQYKIKALQSNLCRLRKKTQSLKQRLVNAEKISNDVYFQHVIANMKKPAQIFIQMQKQAKKDAKGRRFSTEEKILCLSLFKKSAKCYRLLSKYFTLPSSRTMKRVLSKIKISEGINKIIFEKIKHSMNDQEVPDRLCTLIFDEMSITPQVFYDSSADKFSGFASNQDTAFADHALVFMVKGVKKHYKQPVAYYFTSGLKKNELKELIKSVIKEVLKTGLIVVATICDQSAVNVGAITELIEETKATYIRQGKEWQKDVLYLYGKKIIPLYDTPHLIKGIRNNLLNKDLYYTVNNQTKTIKWEYFVQIYHADKAQGELRLLNKLTEEHINKAKINKMRVKSATQLFSHSVAVVTSHLAARGEVPTECQQLIDFTLLIDNIFDSLNGSSYTVSNGKIYKGPLKRNSPHHQLWKNAITILKTVKFVNKVRLTESIAPSVKNLIKTIEGMQTIWQILNKKYDMDAVLTRNFNQDPLENFFGSIRSYGARNIAPNTVCFEGAYKALMVNNMSSPHSKRANCEEDSNECLQNLNFYLKEKIDCTPVASENINYNLNLEAYAQLNENDAGQSNYVCGWVITKCLKKIIKKCENCRKNILEKNNNINNNFIRRKEYCNKRWLCYPNAEMEKYFKSIQNIAVSVLKKNVSKNNIKRSILLYEDLLIECPFRCHIHKVELKSYFVDITLNVILHSWTRSVNRILSGKITYDGDDEMKKSAQLYFNKRIHYKNRK</sequence>
<dbReference type="InterPro" id="IPR048367">
    <property type="entry name" value="TNP-like_RNaseH_C"/>
</dbReference>
<dbReference type="Pfam" id="PF21788">
    <property type="entry name" value="TNP-like_GBD"/>
    <property type="match status" value="1"/>
</dbReference>
<feature type="domain" description="Transposable element P transposase-like GTP-binding insertion" evidence="2">
    <location>
        <begin position="311"/>
        <end position="426"/>
    </location>
</feature>
<dbReference type="OrthoDB" id="8120989at2759"/>
<dbReference type="EMBL" id="OU893342">
    <property type="protein sequence ID" value="CAG9783931.1"/>
    <property type="molecule type" value="Genomic_DNA"/>
</dbReference>
<dbReference type="Pfam" id="PF21787">
    <property type="entry name" value="TNP-like_RNaseH_N"/>
    <property type="match status" value="1"/>
</dbReference>
<dbReference type="InterPro" id="IPR048365">
    <property type="entry name" value="TNP-like_RNaseH_N"/>
</dbReference>
<name>A0A9N9W5V6_9NEOP</name>
<dbReference type="Pfam" id="PF21789">
    <property type="entry name" value="TNP-like_RNaseH_C"/>
    <property type="match status" value="1"/>
</dbReference>
<accession>A0A9N9W5V6</accession>
<evidence type="ECO:0000259" key="2">
    <source>
        <dbReference type="Pfam" id="PF21788"/>
    </source>
</evidence>
<dbReference type="PANTHER" id="PTHR47577">
    <property type="entry name" value="THAP DOMAIN-CONTAINING PROTEIN 6"/>
    <property type="match status" value="1"/>
</dbReference>
<dbReference type="AlphaFoldDB" id="A0A9N9W5V6"/>
<evidence type="ECO:0000259" key="3">
    <source>
        <dbReference type="Pfam" id="PF21789"/>
    </source>
</evidence>
<evidence type="ECO:0000313" key="5">
    <source>
        <dbReference type="Proteomes" id="UP001153714"/>
    </source>
</evidence>
<evidence type="ECO:0000259" key="1">
    <source>
        <dbReference type="Pfam" id="PF21787"/>
    </source>
</evidence>
<gene>
    <name evidence="4" type="ORF">DIATSA_LOCUS2061</name>
</gene>
<feature type="domain" description="Transposable element P transposase-like RNase H" evidence="1">
    <location>
        <begin position="149"/>
        <end position="276"/>
    </location>
</feature>
<reference evidence="4" key="2">
    <citation type="submission" date="2022-10" db="EMBL/GenBank/DDBJ databases">
        <authorList>
            <consortium name="ENA_rothamsted_submissions"/>
            <consortium name="culmorum"/>
            <person name="King R."/>
        </authorList>
    </citation>
    <scope>NUCLEOTIDE SEQUENCE</scope>
</reference>
<feature type="domain" description="Transposable element P transposase-like RNase H C-terminal" evidence="3">
    <location>
        <begin position="504"/>
        <end position="536"/>
    </location>
</feature>
<organism evidence="4 5">
    <name type="scientific">Diatraea saccharalis</name>
    <name type="common">sugarcane borer</name>
    <dbReference type="NCBI Taxonomy" id="40085"/>
    <lineage>
        <taxon>Eukaryota</taxon>
        <taxon>Metazoa</taxon>
        <taxon>Ecdysozoa</taxon>
        <taxon>Arthropoda</taxon>
        <taxon>Hexapoda</taxon>
        <taxon>Insecta</taxon>
        <taxon>Pterygota</taxon>
        <taxon>Neoptera</taxon>
        <taxon>Endopterygota</taxon>
        <taxon>Lepidoptera</taxon>
        <taxon>Glossata</taxon>
        <taxon>Ditrysia</taxon>
        <taxon>Pyraloidea</taxon>
        <taxon>Crambidae</taxon>
        <taxon>Crambinae</taxon>
        <taxon>Diatraea</taxon>
    </lineage>
</organism>
<evidence type="ECO:0000313" key="4">
    <source>
        <dbReference type="EMBL" id="CAG9783931.1"/>
    </source>
</evidence>
<protein>
    <recommendedName>
        <fullName evidence="6">Transposase</fullName>
    </recommendedName>
</protein>
<keyword evidence="5" id="KW-1185">Reference proteome</keyword>
<reference evidence="4" key="1">
    <citation type="submission" date="2021-12" db="EMBL/GenBank/DDBJ databases">
        <authorList>
            <person name="King R."/>
        </authorList>
    </citation>
    <scope>NUCLEOTIDE SEQUENCE</scope>
</reference>
<dbReference type="InterPro" id="IPR048366">
    <property type="entry name" value="TNP-like_GBD"/>
</dbReference>
<evidence type="ECO:0008006" key="6">
    <source>
        <dbReference type="Google" id="ProtNLM"/>
    </source>
</evidence>
<dbReference type="PANTHER" id="PTHR47577:SF2">
    <property type="entry name" value="THAP DOMAIN CONTAINING 9"/>
    <property type="match status" value="1"/>
</dbReference>
<proteinExistence type="predicted"/>
<dbReference type="Proteomes" id="UP001153714">
    <property type="component" value="Chromosome 11"/>
</dbReference>